<feature type="signal peptide" evidence="3">
    <location>
        <begin position="1"/>
        <end position="19"/>
    </location>
</feature>
<evidence type="ECO:0000256" key="2">
    <source>
        <dbReference type="PIRSR" id="PIRSR634015-3"/>
    </source>
</evidence>
<feature type="active site" description="Proton donor" evidence="1">
    <location>
        <position position="463"/>
    </location>
</feature>
<dbReference type="Proteomes" id="UP000199021">
    <property type="component" value="Unassembled WGS sequence"/>
</dbReference>
<organism evidence="5 6">
    <name type="scientific">Neolewinella agarilytica</name>
    <dbReference type="NCBI Taxonomy" id="478744"/>
    <lineage>
        <taxon>Bacteria</taxon>
        <taxon>Pseudomonadati</taxon>
        <taxon>Bacteroidota</taxon>
        <taxon>Saprospiria</taxon>
        <taxon>Saprospirales</taxon>
        <taxon>Lewinellaceae</taxon>
        <taxon>Neolewinella</taxon>
    </lineage>
</organism>
<dbReference type="OrthoDB" id="9814383at2"/>
<keyword evidence="3" id="KW-0732">Signal</keyword>
<dbReference type="InterPro" id="IPR014782">
    <property type="entry name" value="Peptidase_M1_dom"/>
</dbReference>
<accession>A0A1H9IJ26</accession>
<dbReference type="Gene3D" id="1.10.390.10">
    <property type="entry name" value="Neutral Protease Domain 2"/>
    <property type="match status" value="1"/>
</dbReference>
<dbReference type="InterPro" id="IPR034015">
    <property type="entry name" value="M1_LTA4H"/>
</dbReference>
<feature type="chain" id="PRO_5011559944" evidence="3">
    <location>
        <begin position="20"/>
        <end position="958"/>
    </location>
</feature>
<dbReference type="STRING" id="478744.SAMN05444359_11522"/>
<dbReference type="InterPro" id="IPR027268">
    <property type="entry name" value="Peptidase_M4/M1_CTD_sf"/>
</dbReference>
<gene>
    <name evidence="5" type="ORF">SAMN05444359_11522</name>
</gene>
<sequence length="958" mass="108943">MRVLLVLLSFLIVHQSLLAQSYFQQEVHYDIEARLDDDKHELHAHLRLTYKNNSTDVLDSIAFHLWPRAYAEDESAFARQQLRNGSTRFHYADKKYRGTLDSLNFKVDGYDASHQFAATDITWLRLPKGLQPGDEVVIETPFRVKIPASFSRLGHVGQSYQMTQWYPKPAVYDQDGWHPMPYLDQGEFYSEFGSFQVQLTLPKNYVVGATGTLREAEERDWLLEKAETDRAALAARDDLSNGYVREPFPASAAEKKTITYVAERVHDFAWFADKRFKVLYDTLNVARTQVQSEVKEQGPIDVWAMFTETEAGLWKDATDYLKRATRFYSDHVGVYPYPQVTGLQSALSAGGGMEYPMITVIGRNGSAADLDEVLTHEVGHNWFYGILGSNERDHPWMDEGLNSYYEKRYMDTYYPDRELLYPVVGNVDYNRLGYHYTARQGKDQAPDTRSDSLSQMNYWIEAYSKPTLALTELEQYVGTDQLDAAMQAYYRDWAFRHPGPEDFFRTMDDNLREELSPWFAEGFMTTKTTDWNGKDGTAVSGPRLAPASAPNSPLDLWSGGIRKLSLGFGTQQDDPQRTQLFALPLAGYNTHDGILLGAALHNRTLEPRRFEWMLAPMYGFGSGTLAGFAGGRYRIPRPMAGVQQALISLGTQGFSDFTLPQTEEAYAYARTALKGELVFDHPPITQRKSRLSLQLIRLSKDRPLFEGSPIPVGEQEETNHFLRLGYERELARELNPLAYKISLEYKDRDDLRSEAFEARHLRLEGELTGGYQYERSRFLRWRLYGGTFLSNSLSESAARLPSGFSLVDNANSDYRYDDLYFGRRADGWHEQQLSRRQGGFRAPISPSLPFGTSNKYLTALNLDADLPFQPLGIPFGVFLDAGYYGFRSTSSDPLSGEVSWVGGVSLSVLQGRAGIYLPLVSDPDTKMLLEQRGSLLSRISFRIDLAGGMPWRWVDDVF</sequence>
<keyword evidence="6" id="KW-1185">Reference proteome</keyword>
<feature type="binding site" evidence="2">
    <location>
        <position position="380"/>
    </location>
    <ligand>
        <name>Zn(2+)</name>
        <dbReference type="ChEBI" id="CHEBI:29105"/>
        <note>catalytic</note>
    </ligand>
</feature>
<evidence type="ECO:0000313" key="5">
    <source>
        <dbReference type="EMBL" id="SEQ74603.1"/>
    </source>
</evidence>
<dbReference type="CDD" id="cd09604">
    <property type="entry name" value="M1_APN_like"/>
    <property type="match status" value="1"/>
</dbReference>
<dbReference type="SUPFAM" id="SSF55486">
    <property type="entry name" value="Metalloproteases ('zincins'), catalytic domain"/>
    <property type="match status" value="1"/>
</dbReference>
<feature type="domain" description="Peptidase M1 membrane alanine aminopeptidase" evidence="4">
    <location>
        <begin position="326"/>
        <end position="515"/>
    </location>
</feature>
<reference evidence="6" key="1">
    <citation type="submission" date="2016-10" db="EMBL/GenBank/DDBJ databases">
        <authorList>
            <person name="Varghese N."/>
            <person name="Submissions S."/>
        </authorList>
    </citation>
    <scope>NUCLEOTIDE SEQUENCE [LARGE SCALE GENOMIC DNA]</scope>
    <source>
        <strain evidence="6">DSM 24740</strain>
    </source>
</reference>
<keyword evidence="2" id="KW-0862">Zinc</keyword>
<protein>
    <submittedName>
        <fullName evidence="5">Peptidase family M1</fullName>
    </submittedName>
</protein>
<evidence type="ECO:0000256" key="1">
    <source>
        <dbReference type="PIRSR" id="PIRSR634015-1"/>
    </source>
</evidence>
<feature type="binding site" evidence="2">
    <location>
        <position position="399"/>
    </location>
    <ligand>
        <name>Zn(2+)</name>
        <dbReference type="ChEBI" id="CHEBI:29105"/>
        <note>catalytic</note>
    </ligand>
</feature>
<evidence type="ECO:0000256" key="3">
    <source>
        <dbReference type="SAM" id="SignalP"/>
    </source>
</evidence>
<dbReference type="GO" id="GO:0008270">
    <property type="term" value="F:zinc ion binding"/>
    <property type="evidence" value="ECO:0007669"/>
    <property type="project" value="InterPro"/>
</dbReference>
<dbReference type="EMBL" id="FOFB01000015">
    <property type="protein sequence ID" value="SEQ74603.1"/>
    <property type="molecule type" value="Genomic_DNA"/>
</dbReference>
<dbReference type="PANTHER" id="PTHR45726:SF3">
    <property type="entry name" value="LEUKOTRIENE A-4 HYDROLASE"/>
    <property type="match status" value="1"/>
</dbReference>
<evidence type="ECO:0000259" key="4">
    <source>
        <dbReference type="Pfam" id="PF01433"/>
    </source>
</evidence>
<dbReference type="InParanoid" id="A0A1H9IJ26"/>
<dbReference type="RefSeq" id="WP_090169565.1">
    <property type="nucleotide sequence ID" value="NZ_FOFB01000015.1"/>
</dbReference>
<dbReference type="GO" id="GO:0008237">
    <property type="term" value="F:metallopeptidase activity"/>
    <property type="evidence" value="ECO:0007669"/>
    <property type="project" value="InterPro"/>
</dbReference>
<dbReference type="Pfam" id="PF01433">
    <property type="entry name" value="Peptidase_M1"/>
    <property type="match status" value="1"/>
</dbReference>
<keyword evidence="2" id="KW-0479">Metal-binding</keyword>
<evidence type="ECO:0000313" key="6">
    <source>
        <dbReference type="Proteomes" id="UP000199021"/>
    </source>
</evidence>
<name>A0A1H9IJ26_9BACT</name>
<proteinExistence type="predicted"/>
<comment type="cofactor">
    <cofactor evidence="2">
        <name>Zn(2+)</name>
        <dbReference type="ChEBI" id="CHEBI:29105"/>
    </cofactor>
    <text evidence="2">Binds 1 zinc ion per subunit.</text>
</comment>
<dbReference type="AlphaFoldDB" id="A0A1H9IJ26"/>
<feature type="active site" description="Proton acceptor" evidence="1">
    <location>
        <position position="377"/>
    </location>
</feature>
<feature type="binding site" evidence="2">
    <location>
        <position position="376"/>
    </location>
    <ligand>
        <name>Zn(2+)</name>
        <dbReference type="ChEBI" id="CHEBI:29105"/>
        <note>catalytic</note>
    </ligand>
</feature>
<dbReference type="PANTHER" id="PTHR45726">
    <property type="entry name" value="LEUKOTRIENE A-4 HYDROLASE"/>
    <property type="match status" value="1"/>
</dbReference>